<gene>
    <name evidence="7" type="ORF">V1264_004366</name>
</gene>
<evidence type="ECO:0000313" key="7">
    <source>
        <dbReference type="EMBL" id="KAK7097379.1"/>
    </source>
</evidence>
<evidence type="ECO:0000256" key="5">
    <source>
        <dbReference type="SAM" id="MobiDB-lite"/>
    </source>
</evidence>
<dbReference type="InterPro" id="IPR018731">
    <property type="entry name" value="Atg13_N"/>
</dbReference>
<dbReference type="InterPro" id="IPR040182">
    <property type="entry name" value="ATG13"/>
</dbReference>
<keyword evidence="3 4" id="KW-0072">Autophagy</keyword>
<dbReference type="PANTHER" id="PTHR13430:SF4">
    <property type="entry name" value="AUTOPHAGY-RELATED PROTEIN 13"/>
    <property type="match status" value="1"/>
</dbReference>
<evidence type="ECO:0000256" key="1">
    <source>
        <dbReference type="ARBA" id="ARBA00004329"/>
    </source>
</evidence>
<dbReference type="GO" id="GO:0034497">
    <property type="term" value="P:protein localization to phagophore assembly site"/>
    <property type="evidence" value="ECO:0007669"/>
    <property type="project" value="TreeGrafter"/>
</dbReference>
<reference evidence="7 8" key="1">
    <citation type="submission" date="2024-02" db="EMBL/GenBank/DDBJ databases">
        <title>Chromosome-scale genome assembly of the rough periwinkle Littorina saxatilis.</title>
        <authorList>
            <person name="De Jode A."/>
            <person name="Faria R."/>
            <person name="Formenti G."/>
            <person name="Sims Y."/>
            <person name="Smith T.P."/>
            <person name="Tracey A."/>
            <person name="Wood J.M.D."/>
            <person name="Zagrodzka Z.B."/>
            <person name="Johannesson K."/>
            <person name="Butlin R.K."/>
            <person name="Leder E.H."/>
        </authorList>
    </citation>
    <scope>NUCLEOTIDE SEQUENCE [LARGE SCALE GENOMIC DNA]</scope>
    <source>
        <strain evidence="7">Snail1</strain>
        <tissue evidence="7">Muscle</tissue>
    </source>
</reference>
<sequence length="469" mass="52577">MAVRLSEQSKKDLDRYTRNFVMKSLQVIVQSRMGEKFKYSTKENSTLEWFSLPIPDLQELTAVARKTLGQGPVLNEPVNVEISLKTKENNAYMFLEVWSISLDTDHCDPDVKISSTVYGRMTLALKSILCVSRVAPCYRLAQRQKKDDFQIHYQYNLGPPHLALLGEDIQTKKIAAVSTPVGTIRISLSYTTNLQMPQKPKKIDLKDDHFSTPRLGQFSEPKPCNRKFRNPTSVEDLRFLDSLEKQDTFNAMFSTSPPEGISPPLPQITEMISTLKESSLCDDKQKTAEESDPFHPYFRSAVFLQGEGKAVQVERPEDRPFASLMDGLPMPGAESSDGSPSDYLEQGAQSKEKGEEGVEKTKEEGEKGEASGSDSEGEEPDSHSPSSSDFVMLPPLEFPFADTDPTTNLGQFYREMQSAPPLTMCEHQTVQLTDYLASLKGEIDKFSATQGDYEKILKSICTDEEEQSD</sequence>
<dbReference type="Proteomes" id="UP001374579">
    <property type="component" value="Unassembled WGS sequence"/>
</dbReference>
<organism evidence="7 8">
    <name type="scientific">Littorina saxatilis</name>
    <dbReference type="NCBI Taxonomy" id="31220"/>
    <lineage>
        <taxon>Eukaryota</taxon>
        <taxon>Metazoa</taxon>
        <taxon>Spiralia</taxon>
        <taxon>Lophotrochozoa</taxon>
        <taxon>Mollusca</taxon>
        <taxon>Gastropoda</taxon>
        <taxon>Caenogastropoda</taxon>
        <taxon>Littorinimorpha</taxon>
        <taxon>Littorinoidea</taxon>
        <taxon>Littorinidae</taxon>
        <taxon>Littorina</taxon>
    </lineage>
</organism>
<comment type="caution">
    <text evidence="7">The sequence shown here is derived from an EMBL/GenBank/DDBJ whole genome shotgun (WGS) entry which is preliminary data.</text>
</comment>
<evidence type="ECO:0000256" key="4">
    <source>
        <dbReference type="RuleBase" id="RU361214"/>
    </source>
</evidence>
<dbReference type="InterPro" id="IPR036570">
    <property type="entry name" value="HORMA_dom_sf"/>
</dbReference>
<feature type="domain" description="Autophagy-related protein 13 N-terminal" evidence="6">
    <location>
        <begin position="78"/>
        <end position="194"/>
    </location>
</feature>
<dbReference type="GO" id="GO:0000407">
    <property type="term" value="C:phagophore assembly site"/>
    <property type="evidence" value="ECO:0007669"/>
    <property type="project" value="UniProtKB-SubCell"/>
</dbReference>
<dbReference type="AlphaFoldDB" id="A0AAN9B296"/>
<dbReference type="GO" id="GO:1990316">
    <property type="term" value="C:Atg1/ULK1 kinase complex"/>
    <property type="evidence" value="ECO:0007669"/>
    <property type="project" value="InterPro"/>
</dbReference>
<feature type="compositionally biased region" description="Basic and acidic residues" evidence="5">
    <location>
        <begin position="350"/>
        <end position="369"/>
    </location>
</feature>
<evidence type="ECO:0000313" key="8">
    <source>
        <dbReference type="Proteomes" id="UP001374579"/>
    </source>
</evidence>
<evidence type="ECO:0000256" key="2">
    <source>
        <dbReference type="ARBA" id="ARBA00007341"/>
    </source>
</evidence>
<proteinExistence type="inferred from homology"/>
<dbReference type="PANTHER" id="PTHR13430">
    <property type="match status" value="1"/>
</dbReference>
<evidence type="ECO:0000259" key="6">
    <source>
        <dbReference type="Pfam" id="PF10033"/>
    </source>
</evidence>
<dbReference type="EMBL" id="JBAMIC010000013">
    <property type="protein sequence ID" value="KAK7097379.1"/>
    <property type="molecule type" value="Genomic_DNA"/>
</dbReference>
<accession>A0AAN9B296</accession>
<protein>
    <recommendedName>
        <fullName evidence="4">Autophagy-related protein 13</fullName>
    </recommendedName>
</protein>
<dbReference type="GO" id="GO:0005829">
    <property type="term" value="C:cytosol"/>
    <property type="evidence" value="ECO:0007669"/>
    <property type="project" value="TreeGrafter"/>
</dbReference>
<dbReference type="GO" id="GO:0034727">
    <property type="term" value="P:piecemeal microautophagy of the nucleus"/>
    <property type="evidence" value="ECO:0007669"/>
    <property type="project" value="TreeGrafter"/>
</dbReference>
<name>A0AAN9B296_9CAEN</name>
<dbReference type="Gene3D" id="3.30.900.10">
    <property type="entry name" value="HORMA domain"/>
    <property type="match status" value="1"/>
</dbReference>
<comment type="similarity">
    <text evidence="2 4">Belongs to the ATG13 family. Metazoan subfamily.</text>
</comment>
<dbReference type="GO" id="GO:0000423">
    <property type="term" value="P:mitophagy"/>
    <property type="evidence" value="ECO:0007669"/>
    <property type="project" value="TreeGrafter"/>
</dbReference>
<feature type="region of interest" description="Disordered" evidence="5">
    <location>
        <begin position="311"/>
        <end position="396"/>
    </location>
</feature>
<dbReference type="Pfam" id="PF10033">
    <property type="entry name" value="ATG13"/>
    <property type="match status" value="1"/>
</dbReference>
<keyword evidence="8" id="KW-1185">Reference proteome</keyword>
<comment type="subcellular location">
    <subcellularLocation>
        <location evidence="1">Preautophagosomal structure</location>
    </subcellularLocation>
</comment>
<evidence type="ECO:0000256" key="3">
    <source>
        <dbReference type="ARBA" id="ARBA00023006"/>
    </source>
</evidence>